<keyword evidence="3" id="KW-1185">Reference proteome</keyword>
<name>A0AAV7H5L8_DENCH</name>
<feature type="signal peptide" evidence="1">
    <location>
        <begin position="1"/>
        <end position="20"/>
    </location>
</feature>
<dbReference type="Proteomes" id="UP000775213">
    <property type="component" value="Unassembled WGS sequence"/>
</dbReference>
<accession>A0AAV7H5L8</accession>
<dbReference type="EMBL" id="JAGFBR010000008">
    <property type="protein sequence ID" value="KAH0463172.1"/>
    <property type="molecule type" value="Genomic_DNA"/>
</dbReference>
<proteinExistence type="predicted"/>
<sequence>MSHAAKILAVVFIYLGFEEAEREWGSEMEERSREGGEGGAAARVAAAAQDLRKWIELKPSQPAWCTLRAKQRPWLGNRQRLCISRLRQRRNQREKLPKRPPVIAGDIIEIHIFKLTDSERNRVTVGVTDFKTIVISGGSANSSGERVKVVQCKGKRGFEIGKVRFEEDGG</sequence>
<evidence type="ECO:0000313" key="3">
    <source>
        <dbReference type="Proteomes" id="UP000775213"/>
    </source>
</evidence>
<evidence type="ECO:0008006" key="4">
    <source>
        <dbReference type="Google" id="ProtNLM"/>
    </source>
</evidence>
<feature type="chain" id="PRO_5043462439" description="TRAM domain-containing protein" evidence="1">
    <location>
        <begin position="21"/>
        <end position="170"/>
    </location>
</feature>
<keyword evidence="1" id="KW-0732">Signal</keyword>
<dbReference type="AlphaFoldDB" id="A0AAV7H5L8"/>
<protein>
    <recommendedName>
        <fullName evidence="4">TRAM domain-containing protein</fullName>
    </recommendedName>
</protein>
<gene>
    <name evidence="2" type="ORF">IEQ34_007754</name>
</gene>
<evidence type="ECO:0000313" key="2">
    <source>
        <dbReference type="EMBL" id="KAH0463172.1"/>
    </source>
</evidence>
<evidence type="ECO:0000256" key="1">
    <source>
        <dbReference type="SAM" id="SignalP"/>
    </source>
</evidence>
<comment type="caution">
    <text evidence="2">The sequence shown here is derived from an EMBL/GenBank/DDBJ whole genome shotgun (WGS) entry which is preliminary data.</text>
</comment>
<reference evidence="2 3" key="1">
    <citation type="journal article" date="2021" name="Hortic Res">
        <title>Chromosome-scale assembly of the Dendrobium chrysotoxum genome enhances the understanding of orchid evolution.</title>
        <authorList>
            <person name="Zhang Y."/>
            <person name="Zhang G.Q."/>
            <person name="Zhang D."/>
            <person name="Liu X.D."/>
            <person name="Xu X.Y."/>
            <person name="Sun W.H."/>
            <person name="Yu X."/>
            <person name="Zhu X."/>
            <person name="Wang Z.W."/>
            <person name="Zhao X."/>
            <person name="Zhong W.Y."/>
            <person name="Chen H."/>
            <person name="Yin W.L."/>
            <person name="Huang T."/>
            <person name="Niu S.C."/>
            <person name="Liu Z.J."/>
        </authorList>
    </citation>
    <scope>NUCLEOTIDE SEQUENCE [LARGE SCALE GENOMIC DNA]</scope>
    <source>
        <strain evidence="2">Lindl</strain>
    </source>
</reference>
<organism evidence="2 3">
    <name type="scientific">Dendrobium chrysotoxum</name>
    <name type="common">Orchid</name>
    <dbReference type="NCBI Taxonomy" id="161865"/>
    <lineage>
        <taxon>Eukaryota</taxon>
        <taxon>Viridiplantae</taxon>
        <taxon>Streptophyta</taxon>
        <taxon>Embryophyta</taxon>
        <taxon>Tracheophyta</taxon>
        <taxon>Spermatophyta</taxon>
        <taxon>Magnoliopsida</taxon>
        <taxon>Liliopsida</taxon>
        <taxon>Asparagales</taxon>
        <taxon>Orchidaceae</taxon>
        <taxon>Epidendroideae</taxon>
        <taxon>Malaxideae</taxon>
        <taxon>Dendrobiinae</taxon>
        <taxon>Dendrobium</taxon>
    </lineage>
</organism>